<reference evidence="2 3" key="1">
    <citation type="journal article" date="2016" name="Nat. Commun.">
        <title>Thousands of microbial genomes shed light on interconnected biogeochemical processes in an aquifer system.</title>
        <authorList>
            <person name="Anantharaman K."/>
            <person name="Brown C.T."/>
            <person name="Hug L.A."/>
            <person name="Sharon I."/>
            <person name="Castelle C.J."/>
            <person name="Probst A.J."/>
            <person name="Thomas B.C."/>
            <person name="Singh A."/>
            <person name="Wilkins M.J."/>
            <person name="Karaoz U."/>
            <person name="Brodie E.L."/>
            <person name="Williams K.H."/>
            <person name="Hubbard S.S."/>
            <person name="Banfield J.F."/>
        </authorList>
    </citation>
    <scope>NUCLEOTIDE SEQUENCE [LARGE SCALE GENOMIC DNA]</scope>
</reference>
<feature type="compositionally biased region" description="Polar residues" evidence="1">
    <location>
        <begin position="75"/>
        <end position="96"/>
    </location>
</feature>
<evidence type="ECO:0000313" key="2">
    <source>
        <dbReference type="EMBL" id="OHA95746.1"/>
    </source>
</evidence>
<sequence length="232" mass="26547">MKKFILPILMVGILLPNMVFAAWWNPFTWKIFNRPPKIEPVVELPKEETNDSVVNQSAEIEKLKREVDELKRKSINSPAQQETRVQTAPSKQEALSQPVVNTQISPAQNIQPDSSFKIARCQAESKSQGDTLKQLYYKQAEDGFGKNISDAEEGLRKSKLEQINRSSQYYPNLSPEQNRTIASSTRAAIQPTIDYYESMRQKNLKLLQDSKLEIDRATDQATNELYLKCLNK</sequence>
<accession>A0A1G2TEN3</accession>
<name>A0A1G2TEN3_9BACT</name>
<feature type="region of interest" description="Disordered" evidence="1">
    <location>
        <begin position="72"/>
        <end position="96"/>
    </location>
</feature>
<organism evidence="2 3">
    <name type="scientific">Candidatus Zambryskibacteria bacterium RIFCSPHIGHO2_02_FULL_43_14</name>
    <dbReference type="NCBI Taxonomy" id="1802748"/>
    <lineage>
        <taxon>Bacteria</taxon>
        <taxon>Candidatus Zambryskiibacteriota</taxon>
    </lineage>
</organism>
<dbReference type="AlphaFoldDB" id="A0A1G2TEN3"/>
<evidence type="ECO:0000256" key="1">
    <source>
        <dbReference type="SAM" id="MobiDB-lite"/>
    </source>
</evidence>
<protein>
    <submittedName>
        <fullName evidence="2">Uncharacterized protein</fullName>
    </submittedName>
</protein>
<dbReference type="EMBL" id="MHVR01000019">
    <property type="protein sequence ID" value="OHA95746.1"/>
    <property type="molecule type" value="Genomic_DNA"/>
</dbReference>
<gene>
    <name evidence="2" type="ORF">A3C70_03180</name>
</gene>
<dbReference type="Proteomes" id="UP000178175">
    <property type="component" value="Unassembled WGS sequence"/>
</dbReference>
<evidence type="ECO:0000313" key="3">
    <source>
        <dbReference type="Proteomes" id="UP000178175"/>
    </source>
</evidence>
<proteinExistence type="predicted"/>
<comment type="caution">
    <text evidence="2">The sequence shown here is derived from an EMBL/GenBank/DDBJ whole genome shotgun (WGS) entry which is preliminary data.</text>
</comment>